<dbReference type="InterPro" id="IPR036457">
    <property type="entry name" value="PPM-type-like_dom_sf"/>
</dbReference>
<dbReference type="InterPro" id="IPR015655">
    <property type="entry name" value="PP2C"/>
</dbReference>
<dbReference type="EMBL" id="BSYR01000023">
    <property type="protein sequence ID" value="GMI89716.1"/>
    <property type="molecule type" value="Genomic_DNA"/>
</dbReference>
<evidence type="ECO:0000256" key="11">
    <source>
        <dbReference type="ARBA" id="ARBA00048336"/>
    </source>
</evidence>
<comment type="catalytic activity">
    <reaction evidence="10">
        <text>O-phospho-L-seryl-[protein] + H2O = L-seryl-[protein] + phosphate</text>
        <dbReference type="Rhea" id="RHEA:20629"/>
        <dbReference type="Rhea" id="RHEA-COMP:9863"/>
        <dbReference type="Rhea" id="RHEA-COMP:11604"/>
        <dbReference type="ChEBI" id="CHEBI:15377"/>
        <dbReference type="ChEBI" id="CHEBI:29999"/>
        <dbReference type="ChEBI" id="CHEBI:43474"/>
        <dbReference type="ChEBI" id="CHEBI:83421"/>
        <dbReference type="EC" id="3.1.3.16"/>
    </reaction>
</comment>
<name>A0A9W7I6E5_HIBTR</name>
<comment type="caution">
    <text evidence="13">The sequence shown here is derived from an EMBL/GenBank/DDBJ whole genome shotgun (WGS) entry which is preliminary data.</text>
</comment>
<dbReference type="FunFam" id="3.60.40.10:FF:000022">
    <property type="entry name" value="probable protein phosphatase 2C 12"/>
    <property type="match status" value="1"/>
</dbReference>
<dbReference type="EC" id="3.1.3.16" evidence="4"/>
<dbReference type="SMART" id="SM00332">
    <property type="entry name" value="PP2Cc"/>
    <property type="match status" value="1"/>
</dbReference>
<gene>
    <name evidence="13" type="ORF">HRI_002640900</name>
</gene>
<dbReference type="CDD" id="cd00143">
    <property type="entry name" value="PP2Cc"/>
    <property type="match status" value="1"/>
</dbReference>
<comment type="cofactor">
    <cofactor evidence="1">
        <name>Mn(2+)</name>
        <dbReference type="ChEBI" id="CHEBI:29035"/>
    </cofactor>
</comment>
<dbReference type="Proteomes" id="UP001165190">
    <property type="component" value="Unassembled WGS sequence"/>
</dbReference>
<dbReference type="InterPro" id="IPR001932">
    <property type="entry name" value="PPM-type_phosphatase-like_dom"/>
</dbReference>
<dbReference type="PANTHER" id="PTHR47992">
    <property type="entry name" value="PROTEIN PHOSPHATASE"/>
    <property type="match status" value="1"/>
</dbReference>
<evidence type="ECO:0000313" key="13">
    <source>
        <dbReference type="EMBL" id="GMI89716.1"/>
    </source>
</evidence>
<dbReference type="GO" id="GO:0004722">
    <property type="term" value="F:protein serine/threonine phosphatase activity"/>
    <property type="evidence" value="ECO:0007669"/>
    <property type="project" value="UniProtKB-EC"/>
</dbReference>
<dbReference type="OrthoDB" id="10264738at2759"/>
<keyword evidence="9" id="KW-0464">Manganese</keyword>
<evidence type="ECO:0000256" key="1">
    <source>
        <dbReference type="ARBA" id="ARBA00001936"/>
    </source>
</evidence>
<evidence type="ECO:0000259" key="12">
    <source>
        <dbReference type="PROSITE" id="PS51746"/>
    </source>
</evidence>
<dbReference type="Gene3D" id="3.60.40.10">
    <property type="entry name" value="PPM-type phosphatase domain"/>
    <property type="match status" value="1"/>
</dbReference>
<dbReference type="GO" id="GO:0046872">
    <property type="term" value="F:metal ion binding"/>
    <property type="evidence" value="ECO:0007669"/>
    <property type="project" value="UniProtKB-KW"/>
</dbReference>
<feature type="domain" description="PPM-type phosphatase" evidence="12">
    <location>
        <begin position="31"/>
        <end position="293"/>
    </location>
</feature>
<reference evidence="13" key="1">
    <citation type="submission" date="2023-05" db="EMBL/GenBank/DDBJ databases">
        <title>Genome and transcriptome analyses reveal genes involved in the formation of fine ridges on petal epidermal cells in Hibiscus trionum.</title>
        <authorList>
            <person name="Koshimizu S."/>
            <person name="Masuda S."/>
            <person name="Ishii T."/>
            <person name="Shirasu K."/>
            <person name="Hoshino A."/>
            <person name="Arita M."/>
        </authorList>
    </citation>
    <scope>NUCLEOTIDE SEQUENCE</scope>
    <source>
        <strain evidence="13">Hamamatsu line</strain>
    </source>
</reference>
<dbReference type="SUPFAM" id="SSF81606">
    <property type="entry name" value="PP2C-like"/>
    <property type="match status" value="1"/>
</dbReference>
<comment type="cofactor">
    <cofactor evidence="2">
        <name>Mg(2+)</name>
        <dbReference type="ChEBI" id="CHEBI:18420"/>
    </cofactor>
</comment>
<evidence type="ECO:0000256" key="2">
    <source>
        <dbReference type="ARBA" id="ARBA00001946"/>
    </source>
</evidence>
<evidence type="ECO:0000256" key="5">
    <source>
        <dbReference type="ARBA" id="ARBA00022723"/>
    </source>
</evidence>
<sequence length="422" mass="45893">MSSKGQNQPMPLSVLLQRESENENIEKPEIVHGVASQSKKGEDFTLLKAECERTIGDGVATFSVFGLFDGHNGPAAAIYTKENLLDNVLNAIPPDLNTDEWVAALPRALVAGFVKTDKDFQERAKISGTTVTFVVIEGWVITVASVGDSRCIFDSADGGIYYLSADHRLECNEEERERITASGGDIGRLNAGGGTEIGPLRCWPGGLCLSRSIGDRDVGEFIVPVPYVKQIKMSTAGGRMIISSDGVWDALSAEAALACCRGMPPDAAATQIVKEALRENGLRDDTTCIVIDILPQEKPATPSPPKRAVQRMLMSLFRRKPSESSSRSDKKHMEQDDVEELFEEGSAMLSKRLDAKYPVCNMFQLFACAICQLELKPGEGISVHADTSSTVKLRQWDGPFLCSSCQVKKEAMEGKRRSGAND</sequence>
<evidence type="ECO:0000256" key="10">
    <source>
        <dbReference type="ARBA" id="ARBA00047761"/>
    </source>
</evidence>
<keyword evidence="6" id="KW-0378">Hydrolase</keyword>
<comment type="catalytic activity">
    <reaction evidence="11">
        <text>O-phospho-L-threonyl-[protein] + H2O = L-threonyl-[protein] + phosphate</text>
        <dbReference type="Rhea" id="RHEA:47004"/>
        <dbReference type="Rhea" id="RHEA-COMP:11060"/>
        <dbReference type="Rhea" id="RHEA-COMP:11605"/>
        <dbReference type="ChEBI" id="CHEBI:15377"/>
        <dbReference type="ChEBI" id="CHEBI:30013"/>
        <dbReference type="ChEBI" id="CHEBI:43474"/>
        <dbReference type="ChEBI" id="CHEBI:61977"/>
        <dbReference type="EC" id="3.1.3.16"/>
    </reaction>
</comment>
<evidence type="ECO:0000256" key="9">
    <source>
        <dbReference type="ARBA" id="ARBA00023211"/>
    </source>
</evidence>
<protein>
    <recommendedName>
        <fullName evidence="4">protein-serine/threonine phosphatase</fullName>
        <ecNumber evidence="4">3.1.3.16</ecNumber>
    </recommendedName>
</protein>
<keyword evidence="8" id="KW-0904">Protein phosphatase</keyword>
<evidence type="ECO:0000313" key="14">
    <source>
        <dbReference type="Proteomes" id="UP001165190"/>
    </source>
</evidence>
<evidence type="ECO:0000256" key="3">
    <source>
        <dbReference type="ARBA" id="ARBA00006702"/>
    </source>
</evidence>
<evidence type="ECO:0000256" key="4">
    <source>
        <dbReference type="ARBA" id="ARBA00013081"/>
    </source>
</evidence>
<dbReference type="PROSITE" id="PS51746">
    <property type="entry name" value="PPM_2"/>
    <property type="match status" value="1"/>
</dbReference>
<evidence type="ECO:0000256" key="8">
    <source>
        <dbReference type="ARBA" id="ARBA00022912"/>
    </source>
</evidence>
<accession>A0A9W7I6E5</accession>
<comment type="similarity">
    <text evidence="3">Belongs to the PP2C family.</text>
</comment>
<evidence type="ECO:0000256" key="7">
    <source>
        <dbReference type="ARBA" id="ARBA00022842"/>
    </source>
</evidence>
<keyword evidence="7" id="KW-0460">Magnesium</keyword>
<keyword evidence="5" id="KW-0479">Metal-binding</keyword>
<evidence type="ECO:0000256" key="6">
    <source>
        <dbReference type="ARBA" id="ARBA00022801"/>
    </source>
</evidence>
<proteinExistence type="inferred from homology"/>
<dbReference type="Pfam" id="PF00481">
    <property type="entry name" value="PP2C"/>
    <property type="match status" value="1"/>
</dbReference>
<organism evidence="13 14">
    <name type="scientific">Hibiscus trionum</name>
    <name type="common">Flower of an hour</name>
    <dbReference type="NCBI Taxonomy" id="183268"/>
    <lineage>
        <taxon>Eukaryota</taxon>
        <taxon>Viridiplantae</taxon>
        <taxon>Streptophyta</taxon>
        <taxon>Embryophyta</taxon>
        <taxon>Tracheophyta</taxon>
        <taxon>Spermatophyta</taxon>
        <taxon>Magnoliopsida</taxon>
        <taxon>eudicotyledons</taxon>
        <taxon>Gunneridae</taxon>
        <taxon>Pentapetalae</taxon>
        <taxon>rosids</taxon>
        <taxon>malvids</taxon>
        <taxon>Malvales</taxon>
        <taxon>Malvaceae</taxon>
        <taxon>Malvoideae</taxon>
        <taxon>Hibiscus</taxon>
    </lineage>
</organism>
<keyword evidence="14" id="KW-1185">Reference proteome</keyword>
<dbReference type="AlphaFoldDB" id="A0A9W7I6E5"/>